<dbReference type="SMART" id="SM00252">
    <property type="entry name" value="SH2"/>
    <property type="match status" value="1"/>
</dbReference>
<feature type="region of interest" description="Disordered" evidence="3">
    <location>
        <begin position="1"/>
        <end position="55"/>
    </location>
</feature>
<evidence type="ECO:0000313" key="5">
    <source>
        <dbReference type="EMBL" id="CAD7638016.1"/>
    </source>
</evidence>
<evidence type="ECO:0000313" key="6">
    <source>
        <dbReference type="Proteomes" id="UP000728032"/>
    </source>
</evidence>
<evidence type="ECO:0000259" key="4">
    <source>
        <dbReference type="PROSITE" id="PS50001"/>
    </source>
</evidence>
<dbReference type="PANTHER" id="PTHR10155:SF0">
    <property type="entry name" value="SUPPRESSOR OF CYTOKINE SIGNALING AT 36E, ISOFORM D"/>
    <property type="match status" value="1"/>
</dbReference>
<keyword evidence="6" id="KW-1185">Reference proteome</keyword>
<dbReference type="EMBL" id="CAJPVJ010000167">
    <property type="protein sequence ID" value="CAG2161556.1"/>
    <property type="molecule type" value="Genomic_DNA"/>
</dbReference>
<name>A0A7R9LAE1_9ACAR</name>
<evidence type="ECO:0000256" key="1">
    <source>
        <dbReference type="ARBA" id="ARBA00022999"/>
    </source>
</evidence>
<feature type="compositionally biased region" description="Low complexity" evidence="3">
    <location>
        <begin position="128"/>
        <end position="140"/>
    </location>
</feature>
<feature type="domain" description="SH2" evidence="4">
    <location>
        <begin position="384"/>
        <end position="479"/>
    </location>
</feature>
<organism evidence="5">
    <name type="scientific">Oppiella nova</name>
    <dbReference type="NCBI Taxonomy" id="334625"/>
    <lineage>
        <taxon>Eukaryota</taxon>
        <taxon>Metazoa</taxon>
        <taxon>Ecdysozoa</taxon>
        <taxon>Arthropoda</taxon>
        <taxon>Chelicerata</taxon>
        <taxon>Arachnida</taxon>
        <taxon>Acari</taxon>
        <taxon>Acariformes</taxon>
        <taxon>Sarcoptiformes</taxon>
        <taxon>Oribatida</taxon>
        <taxon>Brachypylina</taxon>
        <taxon>Oppioidea</taxon>
        <taxon>Oppiidae</taxon>
        <taxon>Oppiella</taxon>
    </lineage>
</organism>
<keyword evidence="1 2" id="KW-0727">SH2 domain</keyword>
<dbReference type="GO" id="GO:0046854">
    <property type="term" value="P:phosphatidylinositol phosphate biosynthetic process"/>
    <property type="evidence" value="ECO:0007669"/>
    <property type="project" value="TreeGrafter"/>
</dbReference>
<feature type="compositionally biased region" description="Polar residues" evidence="3">
    <location>
        <begin position="37"/>
        <end position="48"/>
    </location>
</feature>
<dbReference type="Proteomes" id="UP000728032">
    <property type="component" value="Unassembled WGS sequence"/>
</dbReference>
<feature type="region of interest" description="Disordered" evidence="3">
    <location>
        <begin position="122"/>
        <end position="150"/>
    </location>
</feature>
<dbReference type="PANTHER" id="PTHR10155">
    <property type="entry name" value="PHOSPHATIDYLINOSITOL 3-KINASE REGULATORY SUBUNIT"/>
    <property type="match status" value="1"/>
</dbReference>
<proteinExistence type="predicted"/>
<sequence>MSDDMEMDAKSSDEGVGAGQSSTATTSQSSTDDKPCAQSSKSSANSVGNDCATRATAPAPQEPIAATARSACTSTGATVKRKFRSLTFGRSRKKSLQCLANNKCKQNCGNHCCNNATNGDNHRENQKNSTTNSNHSNGSNEIKSSQRKKKSSGVWVPFKLCARTDSCADVRQSADTGDADDDSCVCTAYKKTVSVELQPLPVVDGDHQMASTSSGGKCGDRFNRLHNTAEAMDDRSRAINGLTARDMSTIDEFSMANTSRNTDTYMETYGLASGGANSPDTTGAYPMPTYGGQRPVQEVRTMQVKVSELALALRSQLSLTVSPYPYLARWGEVAELTPGFLNRFCVRSDSAQGLSDGGCPQIHTQIDYIHCLVPDLMAITRCGFYWGKMDRYEAERLLDNKPEGTFLLRDSAQEEHLFSVSFRRFDRSLHARIEQWNHKFSFDSHDPGVYSSDTVCGLIEHYKDPAHCMFFEPMLTIPLHRNFTFPL</sequence>
<dbReference type="EMBL" id="OC914992">
    <property type="protein sequence ID" value="CAD7638016.1"/>
    <property type="molecule type" value="Genomic_DNA"/>
</dbReference>
<evidence type="ECO:0000256" key="3">
    <source>
        <dbReference type="SAM" id="MobiDB-lite"/>
    </source>
</evidence>
<dbReference type="Pfam" id="PF00017">
    <property type="entry name" value="SH2"/>
    <property type="match status" value="1"/>
</dbReference>
<dbReference type="Gene3D" id="3.30.505.10">
    <property type="entry name" value="SH2 domain"/>
    <property type="match status" value="1"/>
</dbReference>
<gene>
    <name evidence="5" type="ORF">ONB1V03_LOCUS1161</name>
</gene>
<dbReference type="InterPro" id="IPR036860">
    <property type="entry name" value="SH2_dom_sf"/>
</dbReference>
<evidence type="ECO:0000256" key="2">
    <source>
        <dbReference type="PROSITE-ProRule" id="PRU00191"/>
    </source>
</evidence>
<protein>
    <recommendedName>
        <fullName evidence="4">SH2 domain-containing protein</fullName>
    </recommendedName>
</protein>
<feature type="compositionally biased region" description="Low complexity" evidence="3">
    <location>
        <begin position="19"/>
        <end position="30"/>
    </location>
</feature>
<reference evidence="5" key="1">
    <citation type="submission" date="2020-11" db="EMBL/GenBank/DDBJ databases">
        <authorList>
            <person name="Tran Van P."/>
        </authorList>
    </citation>
    <scope>NUCLEOTIDE SEQUENCE</scope>
</reference>
<dbReference type="GO" id="GO:0005942">
    <property type="term" value="C:phosphatidylinositol 3-kinase complex"/>
    <property type="evidence" value="ECO:0007669"/>
    <property type="project" value="TreeGrafter"/>
</dbReference>
<accession>A0A7R9LAE1</accession>
<dbReference type="GO" id="GO:0046935">
    <property type="term" value="F:1-phosphatidylinositol-3-kinase regulator activity"/>
    <property type="evidence" value="ECO:0007669"/>
    <property type="project" value="TreeGrafter"/>
</dbReference>
<dbReference type="OrthoDB" id="5979828at2759"/>
<dbReference type="InterPro" id="IPR000980">
    <property type="entry name" value="SH2"/>
</dbReference>
<dbReference type="AlphaFoldDB" id="A0A7R9LAE1"/>
<dbReference type="PROSITE" id="PS50001">
    <property type="entry name" value="SH2"/>
    <property type="match status" value="1"/>
</dbReference>
<feature type="non-terminal residue" evidence="5">
    <location>
        <position position="487"/>
    </location>
</feature>
<dbReference type="SUPFAM" id="SSF55550">
    <property type="entry name" value="SH2 domain"/>
    <property type="match status" value="1"/>
</dbReference>